<feature type="compositionally biased region" description="Basic and acidic residues" evidence="1">
    <location>
        <begin position="37"/>
        <end position="48"/>
    </location>
</feature>
<dbReference type="Proteomes" id="UP001066276">
    <property type="component" value="Chromosome 9"/>
</dbReference>
<accession>A0AAV7MN64</accession>
<evidence type="ECO:0000313" key="3">
    <source>
        <dbReference type="Proteomes" id="UP001066276"/>
    </source>
</evidence>
<keyword evidence="3" id="KW-1185">Reference proteome</keyword>
<comment type="caution">
    <text evidence="2">The sequence shown here is derived from an EMBL/GenBank/DDBJ whole genome shotgun (WGS) entry which is preliminary data.</text>
</comment>
<evidence type="ECO:0000313" key="2">
    <source>
        <dbReference type="EMBL" id="KAJ1103413.1"/>
    </source>
</evidence>
<protein>
    <submittedName>
        <fullName evidence="2">Uncharacterized protein</fullName>
    </submittedName>
</protein>
<sequence>MERETRPWGLFLGFHPAGQFEHFTGAPPPDRAATQTRRPDTLLKDVEGHPGYPGRPGDRLVTAVADLGLAGPGAEGCLGPLPEKGSRVGNADPLLCGGGGRGTFGCGSRLLRSSRRLLRRARESLAHGWGK</sequence>
<reference evidence="2" key="1">
    <citation type="journal article" date="2022" name="bioRxiv">
        <title>Sequencing and chromosome-scale assembly of the giantPleurodeles waltlgenome.</title>
        <authorList>
            <person name="Brown T."/>
            <person name="Elewa A."/>
            <person name="Iarovenko S."/>
            <person name="Subramanian E."/>
            <person name="Araus A.J."/>
            <person name="Petzold A."/>
            <person name="Susuki M."/>
            <person name="Suzuki K.-i.T."/>
            <person name="Hayashi T."/>
            <person name="Toyoda A."/>
            <person name="Oliveira C."/>
            <person name="Osipova E."/>
            <person name="Leigh N.D."/>
            <person name="Simon A."/>
            <person name="Yun M.H."/>
        </authorList>
    </citation>
    <scope>NUCLEOTIDE SEQUENCE</scope>
    <source>
        <strain evidence="2">20211129_DDA</strain>
        <tissue evidence="2">Liver</tissue>
    </source>
</reference>
<organism evidence="2 3">
    <name type="scientific">Pleurodeles waltl</name>
    <name type="common">Iberian ribbed newt</name>
    <dbReference type="NCBI Taxonomy" id="8319"/>
    <lineage>
        <taxon>Eukaryota</taxon>
        <taxon>Metazoa</taxon>
        <taxon>Chordata</taxon>
        <taxon>Craniata</taxon>
        <taxon>Vertebrata</taxon>
        <taxon>Euteleostomi</taxon>
        <taxon>Amphibia</taxon>
        <taxon>Batrachia</taxon>
        <taxon>Caudata</taxon>
        <taxon>Salamandroidea</taxon>
        <taxon>Salamandridae</taxon>
        <taxon>Pleurodelinae</taxon>
        <taxon>Pleurodeles</taxon>
    </lineage>
</organism>
<name>A0AAV7MN64_PLEWA</name>
<gene>
    <name evidence="2" type="ORF">NDU88_000836</name>
</gene>
<feature type="region of interest" description="Disordered" evidence="1">
    <location>
        <begin position="21"/>
        <end position="57"/>
    </location>
</feature>
<dbReference type="AlphaFoldDB" id="A0AAV7MN64"/>
<proteinExistence type="predicted"/>
<dbReference type="EMBL" id="JANPWB010000013">
    <property type="protein sequence ID" value="KAJ1103413.1"/>
    <property type="molecule type" value="Genomic_DNA"/>
</dbReference>
<evidence type="ECO:0000256" key="1">
    <source>
        <dbReference type="SAM" id="MobiDB-lite"/>
    </source>
</evidence>